<dbReference type="SMR" id="A0A803LQ02"/>
<proteinExistence type="inferred from homology"/>
<evidence type="ECO:0000259" key="6">
    <source>
        <dbReference type="PROSITE" id="PS01031"/>
    </source>
</evidence>
<dbReference type="PANTHER" id="PTHR46991">
    <property type="entry name" value="23.5 KDA HEAT SHOCK PROTEIN, MITOCHONDRIAL"/>
    <property type="match status" value="1"/>
</dbReference>
<feature type="region of interest" description="Disordered" evidence="5">
    <location>
        <begin position="91"/>
        <end position="114"/>
    </location>
</feature>
<evidence type="ECO:0000256" key="3">
    <source>
        <dbReference type="PROSITE-ProRule" id="PRU00285"/>
    </source>
</evidence>
<dbReference type="InterPro" id="IPR002068">
    <property type="entry name" value="A-crystallin/Hsp20_dom"/>
</dbReference>
<name>A0A803LQ02_CHEQI</name>
<reference evidence="7" key="2">
    <citation type="submission" date="2021-03" db="UniProtKB">
        <authorList>
            <consortium name="EnsemblPlants"/>
        </authorList>
    </citation>
    <scope>IDENTIFICATION</scope>
</reference>
<feature type="domain" description="SHSP" evidence="6">
    <location>
        <begin position="107"/>
        <end position="221"/>
    </location>
</feature>
<dbReference type="InterPro" id="IPR044656">
    <property type="entry name" value="HSP14.7/HSP23.5/HSP23.6-like"/>
</dbReference>
<dbReference type="AlphaFoldDB" id="A0A803LQ02"/>
<dbReference type="CDD" id="cd00298">
    <property type="entry name" value="ACD_sHsps_p23-like"/>
    <property type="match status" value="1"/>
</dbReference>
<dbReference type="PANTHER" id="PTHR46991:SF11">
    <property type="entry name" value="SMALL HEAT SHOCK PROTEIN HSPF"/>
    <property type="match status" value="1"/>
</dbReference>
<dbReference type="Gramene" id="AUR62017031-RA">
    <property type="protein sequence ID" value="AUR62017031-RA:cds"/>
    <property type="gene ID" value="AUR62017031"/>
</dbReference>
<dbReference type="PROSITE" id="PS01031">
    <property type="entry name" value="SHSP"/>
    <property type="match status" value="1"/>
</dbReference>
<organism evidence="7 8">
    <name type="scientific">Chenopodium quinoa</name>
    <name type="common">Quinoa</name>
    <dbReference type="NCBI Taxonomy" id="63459"/>
    <lineage>
        <taxon>Eukaryota</taxon>
        <taxon>Viridiplantae</taxon>
        <taxon>Streptophyta</taxon>
        <taxon>Embryophyta</taxon>
        <taxon>Tracheophyta</taxon>
        <taxon>Spermatophyta</taxon>
        <taxon>Magnoliopsida</taxon>
        <taxon>eudicotyledons</taxon>
        <taxon>Gunneridae</taxon>
        <taxon>Pentapetalae</taxon>
        <taxon>Caryophyllales</taxon>
        <taxon>Chenopodiaceae</taxon>
        <taxon>Chenopodioideae</taxon>
        <taxon>Atripliceae</taxon>
        <taxon>Chenopodium</taxon>
    </lineage>
</organism>
<gene>
    <name evidence="7" type="primary">LOC110706777</name>
</gene>
<dbReference type="OMA" id="HCLLRAY"/>
<dbReference type="Pfam" id="PF00011">
    <property type="entry name" value="HSP20"/>
    <property type="match status" value="1"/>
</dbReference>
<dbReference type="EnsemblPlants" id="AUR62017031-RA">
    <property type="protein sequence ID" value="AUR62017031-RA:cds"/>
    <property type="gene ID" value="AUR62017031"/>
</dbReference>
<keyword evidence="2" id="KW-0346">Stress response</keyword>
<evidence type="ECO:0000313" key="7">
    <source>
        <dbReference type="EnsemblPlants" id="AUR62017031-RA:cds"/>
    </source>
</evidence>
<evidence type="ECO:0000256" key="1">
    <source>
        <dbReference type="ARBA" id="ARBA00022946"/>
    </source>
</evidence>
<evidence type="ECO:0000256" key="2">
    <source>
        <dbReference type="ARBA" id="ARBA00023016"/>
    </source>
</evidence>
<dbReference type="InterPro" id="IPR008978">
    <property type="entry name" value="HSP20-like_chaperone"/>
</dbReference>
<feature type="compositionally biased region" description="Acidic residues" evidence="5">
    <location>
        <begin position="95"/>
        <end position="111"/>
    </location>
</feature>
<protein>
    <recommendedName>
        <fullName evidence="6">SHSP domain-containing protein</fullName>
    </recommendedName>
</protein>
<reference evidence="7" key="1">
    <citation type="journal article" date="2017" name="Nature">
        <title>The genome of Chenopodium quinoa.</title>
        <authorList>
            <person name="Jarvis D.E."/>
            <person name="Ho Y.S."/>
            <person name="Lightfoot D.J."/>
            <person name="Schmoeckel S.M."/>
            <person name="Li B."/>
            <person name="Borm T.J.A."/>
            <person name="Ohyanagi H."/>
            <person name="Mineta K."/>
            <person name="Michell C.T."/>
            <person name="Saber N."/>
            <person name="Kharbatia N.M."/>
            <person name="Rupper R.R."/>
            <person name="Sharp A.R."/>
            <person name="Dally N."/>
            <person name="Boughton B.A."/>
            <person name="Woo Y.H."/>
            <person name="Gao G."/>
            <person name="Schijlen E.G.W.M."/>
            <person name="Guo X."/>
            <person name="Momin A.A."/>
            <person name="Negrao S."/>
            <person name="Al-Babili S."/>
            <person name="Gehring C."/>
            <person name="Roessner U."/>
            <person name="Jung C."/>
            <person name="Murphy K."/>
            <person name="Arold S.T."/>
            <person name="Gojobori T."/>
            <person name="van der Linden C.G."/>
            <person name="van Loo E.N."/>
            <person name="Jellen E.N."/>
            <person name="Maughan P.J."/>
            <person name="Tester M."/>
        </authorList>
    </citation>
    <scope>NUCLEOTIDE SEQUENCE [LARGE SCALE GENOMIC DNA]</scope>
    <source>
        <strain evidence="7">cv. PI 614886</strain>
    </source>
</reference>
<evidence type="ECO:0000256" key="4">
    <source>
        <dbReference type="RuleBase" id="RU003616"/>
    </source>
</evidence>
<dbReference type="Proteomes" id="UP000596660">
    <property type="component" value="Unplaced"/>
</dbReference>
<keyword evidence="1" id="KW-0809">Transit peptide</keyword>
<dbReference type="SUPFAM" id="SSF49764">
    <property type="entry name" value="HSP20-like chaperones"/>
    <property type="match status" value="1"/>
</dbReference>
<evidence type="ECO:0000256" key="5">
    <source>
        <dbReference type="SAM" id="MobiDB-lite"/>
    </source>
</evidence>
<evidence type="ECO:0000313" key="8">
    <source>
        <dbReference type="Proteomes" id="UP000596660"/>
    </source>
</evidence>
<keyword evidence="8" id="KW-1185">Reference proteome</keyword>
<sequence>MSYRVLQAQKIATSMARVSLCRNNLLSHRRFSSAPPPTAAGIPCRLLANCKLARSGNIPDFDGLPPHCLLRAYKYGASQFQPVGGLRKNSSFYSDTDDDDSSSDNYSDSDQDLPNTWRFKQDDDAVYLRMDVPGVGKEDVKVYVVGSSHMLKVKGIRKLDPEFGDNAETGPKPFLYEVGLMSLSEYKVDKIKAEVKDGVLKVTVPKVKDEERTDMLHVQVD</sequence>
<dbReference type="Gene3D" id="2.60.40.790">
    <property type="match status" value="1"/>
</dbReference>
<accession>A0A803LQ02</accession>
<comment type="similarity">
    <text evidence="3 4">Belongs to the small heat shock protein (HSP20) family.</text>
</comment>